<dbReference type="InterPro" id="IPR038765">
    <property type="entry name" value="Papain-like_cys_pep_sf"/>
</dbReference>
<proteinExistence type="predicted"/>
<name>A0AAF0WBQ5_DAUCS</name>
<sequence length="153" mass="18345">MKNQEVNDNFKLNFLELVDKKFKFDEDLKKAKEKFPNNKTLAIMAQVFFPINKFEHYYLICYHIKIMGYFITDNILRDAEPKVYYGRVREVFHSHFCNYISQNGNPGLAARVRRLKPCYLSMPWQTTKNSTDCGIFLMRHMETFKGDHKNWNN</sequence>
<keyword evidence="2" id="KW-1185">Reference proteome</keyword>
<organism evidence="1 2">
    <name type="scientific">Daucus carota subsp. sativus</name>
    <name type="common">Carrot</name>
    <dbReference type="NCBI Taxonomy" id="79200"/>
    <lineage>
        <taxon>Eukaryota</taxon>
        <taxon>Viridiplantae</taxon>
        <taxon>Streptophyta</taxon>
        <taxon>Embryophyta</taxon>
        <taxon>Tracheophyta</taxon>
        <taxon>Spermatophyta</taxon>
        <taxon>Magnoliopsida</taxon>
        <taxon>eudicotyledons</taxon>
        <taxon>Gunneridae</taxon>
        <taxon>Pentapetalae</taxon>
        <taxon>asterids</taxon>
        <taxon>campanulids</taxon>
        <taxon>Apiales</taxon>
        <taxon>Apiaceae</taxon>
        <taxon>Apioideae</taxon>
        <taxon>Scandiceae</taxon>
        <taxon>Daucinae</taxon>
        <taxon>Daucus</taxon>
        <taxon>Daucus sect. Daucus</taxon>
    </lineage>
</organism>
<dbReference type="Gene3D" id="3.40.395.10">
    <property type="entry name" value="Adenoviral Proteinase, Chain A"/>
    <property type="match status" value="1"/>
</dbReference>
<protein>
    <recommendedName>
        <fullName evidence="3">Ubiquitin-like protease family profile domain-containing protein</fullName>
    </recommendedName>
</protein>
<dbReference type="AlphaFoldDB" id="A0AAF0WBQ5"/>
<dbReference type="Proteomes" id="UP000077755">
    <property type="component" value="Chromosome 2"/>
</dbReference>
<evidence type="ECO:0000313" key="1">
    <source>
        <dbReference type="EMBL" id="WOG86496.1"/>
    </source>
</evidence>
<dbReference type="EMBL" id="CP093344">
    <property type="protein sequence ID" value="WOG86496.1"/>
    <property type="molecule type" value="Genomic_DNA"/>
</dbReference>
<dbReference type="SUPFAM" id="SSF54001">
    <property type="entry name" value="Cysteine proteinases"/>
    <property type="match status" value="1"/>
</dbReference>
<evidence type="ECO:0000313" key="2">
    <source>
        <dbReference type="Proteomes" id="UP000077755"/>
    </source>
</evidence>
<reference evidence="1" key="2">
    <citation type="submission" date="2022-03" db="EMBL/GenBank/DDBJ databases">
        <title>Draft title - Genomic analysis of global carrot germplasm unveils the trajectory of domestication and the origin of high carotenoid orange carrot.</title>
        <authorList>
            <person name="Iorizzo M."/>
            <person name="Ellison S."/>
            <person name="Senalik D."/>
            <person name="Macko-Podgorni A."/>
            <person name="Grzebelus D."/>
            <person name="Bostan H."/>
            <person name="Rolling W."/>
            <person name="Curaba J."/>
            <person name="Simon P."/>
        </authorList>
    </citation>
    <scope>NUCLEOTIDE SEQUENCE</scope>
    <source>
        <tissue evidence="1">Leaf</tissue>
    </source>
</reference>
<evidence type="ECO:0008006" key="3">
    <source>
        <dbReference type="Google" id="ProtNLM"/>
    </source>
</evidence>
<gene>
    <name evidence="1" type="ORF">DCAR_0205707</name>
</gene>
<accession>A0AAF0WBQ5</accession>
<reference evidence="1" key="1">
    <citation type="journal article" date="2016" name="Nat. Genet.">
        <title>A high-quality carrot genome assembly provides new insights into carotenoid accumulation and asterid genome evolution.</title>
        <authorList>
            <person name="Iorizzo M."/>
            <person name="Ellison S."/>
            <person name="Senalik D."/>
            <person name="Zeng P."/>
            <person name="Satapoomin P."/>
            <person name="Huang J."/>
            <person name="Bowman M."/>
            <person name="Iovene M."/>
            <person name="Sanseverino W."/>
            <person name="Cavagnaro P."/>
            <person name="Yildiz M."/>
            <person name="Macko-Podgorni A."/>
            <person name="Moranska E."/>
            <person name="Grzebelus E."/>
            <person name="Grzebelus D."/>
            <person name="Ashrafi H."/>
            <person name="Zheng Z."/>
            <person name="Cheng S."/>
            <person name="Spooner D."/>
            <person name="Van Deynze A."/>
            <person name="Simon P."/>
        </authorList>
    </citation>
    <scope>NUCLEOTIDE SEQUENCE</scope>
    <source>
        <tissue evidence="1">Leaf</tissue>
    </source>
</reference>